<gene>
    <name evidence="1" type="ORF">AVEN_191966_1</name>
</gene>
<evidence type="ECO:0000313" key="1">
    <source>
        <dbReference type="EMBL" id="GBN10493.1"/>
    </source>
</evidence>
<organism evidence="1 2">
    <name type="scientific">Araneus ventricosus</name>
    <name type="common">Orbweaver spider</name>
    <name type="synonym">Epeira ventricosa</name>
    <dbReference type="NCBI Taxonomy" id="182803"/>
    <lineage>
        <taxon>Eukaryota</taxon>
        <taxon>Metazoa</taxon>
        <taxon>Ecdysozoa</taxon>
        <taxon>Arthropoda</taxon>
        <taxon>Chelicerata</taxon>
        <taxon>Arachnida</taxon>
        <taxon>Araneae</taxon>
        <taxon>Araneomorphae</taxon>
        <taxon>Entelegynae</taxon>
        <taxon>Araneoidea</taxon>
        <taxon>Araneidae</taxon>
        <taxon>Araneus</taxon>
    </lineage>
</organism>
<keyword evidence="2" id="KW-1185">Reference proteome</keyword>
<comment type="caution">
    <text evidence="1">The sequence shown here is derived from an EMBL/GenBank/DDBJ whole genome shotgun (WGS) entry which is preliminary data.</text>
</comment>
<proteinExistence type="predicted"/>
<protein>
    <submittedName>
        <fullName evidence="1">Uncharacterized protein</fullName>
    </submittedName>
</protein>
<evidence type="ECO:0000313" key="2">
    <source>
        <dbReference type="Proteomes" id="UP000499080"/>
    </source>
</evidence>
<dbReference type="Proteomes" id="UP000499080">
    <property type="component" value="Unassembled WGS sequence"/>
</dbReference>
<sequence>MFTFDCLSLTVNRGSGSLCDMGCEILIQFWSICYSPLEDQNRSLLKNFVRSQTTSLLRQQCSYSLVLVVLKHVLSKITMKKTFTLTLRLYSNLNPSAHAPFLEH</sequence>
<accession>A0A4Y2L9I7</accession>
<dbReference type="AlphaFoldDB" id="A0A4Y2L9I7"/>
<dbReference type="EMBL" id="BGPR01005473">
    <property type="protein sequence ID" value="GBN10493.1"/>
    <property type="molecule type" value="Genomic_DNA"/>
</dbReference>
<name>A0A4Y2L9I7_ARAVE</name>
<reference evidence="1 2" key="1">
    <citation type="journal article" date="2019" name="Sci. Rep.">
        <title>Orb-weaving spider Araneus ventricosus genome elucidates the spidroin gene catalogue.</title>
        <authorList>
            <person name="Kono N."/>
            <person name="Nakamura H."/>
            <person name="Ohtoshi R."/>
            <person name="Moran D.A.P."/>
            <person name="Shinohara A."/>
            <person name="Yoshida Y."/>
            <person name="Fujiwara M."/>
            <person name="Mori M."/>
            <person name="Tomita M."/>
            <person name="Arakawa K."/>
        </authorList>
    </citation>
    <scope>NUCLEOTIDE SEQUENCE [LARGE SCALE GENOMIC DNA]</scope>
</reference>